<dbReference type="GeneID" id="55816792"/>
<dbReference type="KEGG" id="vg:55816792"/>
<dbReference type="EMBL" id="MT024868">
    <property type="protein sequence ID" value="QIN94400.1"/>
    <property type="molecule type" value="Genomic_DNA"/>
</dbReference>
<organism evidence="1 2">
    <name type="scientific">Arthrobacter phage Abba</name>
    <dbReference type="NCBI Taxonomy" id="2713256"/>
    <lineage>
        <taxon>Viruses</taxon>
        <taxon>Duplodnaviria</taxon>
        <taxon>Heunggongvirae</taxon>
        <taxon>Uroviricota</taxon>
        <taxon>Caudoviricetes</taxon>
        <taxon>Berryhillviridae</taxon>
        <taxon>Ayohtrevirus</taxon>
        <taxon>Ayohtrevirus abba</taxon>
    </lineage>
</organism>
<evidence type="ECO:0000313" key="1">
    <source>
        <dbReference type="EMBL" id="QIN94400.1"/>
    </source>
</evidence>
<accession>A0A6G8R2H2</accession>
<sequence length="142" mass="15620">MNTNRPAATEPVFVVTSSAPDEIELPAAIEAALVAIHADLLIHGLIAADPLSRDQAPKFRVHLRPEGEGIAAFWTDGKGHEWRVEFPDADRNVTELVAFEWQDLVDEYGRPIMAGEQKLGGRWHTASTMTRIARVAVERAGL</sequence>
<proteinExistence type="predicted"/>
<dbReference type="RefSeq" id="YP_009887337.1">
    <property type="nucleotide sequence ID" value="NC_049498.1"/>
</dbReference>
<keyword evidence="2" id="KW-1185">Reference proteome</keyword>
<reference evidence="1 2" key="1">
    <citation type="submission" date="2020-02" db="EMBL/GenBank/DDBJ databases">
        <authorList>
            <person name="Bojorquez D.A."/>
            <person name="Alcantara J.K.D.L."/>
            <person name="Arambulo J.M.L."/>
            <person name="Budzinski C.A."/>
            <person name="Campbell G.A."/>
            <person name="Dosanjh M.K."/>
            <person name="Gallardo M.A."/>
            <person name="Huang C."/>
            <person name="Nguyen N."/>
            <person name="Yee O.M."/>
            <person name="Ngo R.T."/>
            <person name="Kapinos A."/>
            <person name="Freise A.C."/>
            <person name="Reddi K."/>
            <person name="Moberg-Parker J."/>
            <person name="Garlena R.A."/>
            <person name="Russell D.A."/>
            <person name="Pope W.H."/>
            <person name="Jacobs-Sera D."/>
            <person name="Hatfull G.F."/>
        </authorList>
    </citation>
    <scope>NUCLEOTIDE SEQUENCE [LARGE SCALE GENOMIC DNA]</scope>
</reference>
<name>A0A6G8R2H2_9CAUD</name>
<protein>
    <submittedName>
        <fullName evidence="1">Uncharacterized protein</fullName>
    </submittedName>
</protein>
<gene>
    <name evidence="1" type="primary">71</name>
    <name evidence="1" type="ORF">SEA_ABBA_71</name>
</gene>
<dbReference type="Proteomes" id="UP000500909">
    <property type="component" value="Segment"/>
</dbReference>
<evidence type="ECO:0000313" key="2">
    <source>
        <dbReference type="Proteomes" id="UP000500909"/>
    </source>
</evidence>